<dbReference type="GO" id="GO:0022857">
    <property type="term" value="F:transmembrane transporter activity"/>
    <property type="evidence" value="ECO:0007669"/>
    <property type="project" value="InterPro"/>
</dbReference>
<feature type="transmembrane region" description="Helical" evidence="7">
    <location>
        <begin position="305"/>
        <end position="327"/>
    </location>
</feature>
<dbReference type="InterPro" id="IPR002123">
    <property type="entry name" value="Plipid/glycerol_acylTrfase"/>
</dbReference>
<protein>
    <submittedName>
        <fullName evidence="9">MFS transporter</fullName>
    </submittedName>
</protein>
<dbReference type="CDD" id="cd06173">
    <property type="entry name" value="MFS_MefA_like"/>
    <property type="match status" value="1"/>
</dbReference>
<dbReference type="SUPFAM" id="SSF103473">
    <property type="entry name" value="MFS general substrate transporter"/>
    <property type="match status" value="1"/>
</dbReference>
<accession>A0A7V2T383</accession>
<keyword evidence="5 7" id="KW-1133">Transmembrane helix</keyword>
<evidence type="ECO:0000259" key="8">
    <source>
        <dbReference type="SMART" id="SM00563"/>
    </source>
</evidence>
<dbReference type="PANTHER" id="PTHR43266">
    <property type="entry name" value="MACROLIDE-EFFLUX PROTEIN"/>
    <property type="match status" value="1"/>
</dbReference>
<evidence type="ECO:0000256" key="7">
    <source>
        <dbReference type="SAM" id="Phobius"/>
    </source>
</evidence>
<feature type="transmembrane region" description="Helical" evidence="7">
    <location>
        <begin position="101"/>
        <end position="120"/>
    </location>
</feature>
<feature type="transmembrane region" description="Helical" evidence="7">
    <location>
        <begin position="141"/>
        <end position="161"/>
    </location>
</feature>
<feature type="transmembrane region" description="Helical" evidence="7">
    <location>
        <begin position="77"/>
        <end position="95"/>
    </location>
</feature>
<feature type="domain" description="Phospholipid/glycerol acyltransferase" evidence="8">
    <location>
        <begin position="447"/>
        <end position="558"/>
    </location>
</feature>
<dbReference type="InterPro" id="IPR011701">
    <property type="entry name" value="MFS"/>
</dbReference>
<sequence length="699" mass="78187">MKNPLKIIGLFTYLMVVFLNAFVDIGHKIIIQNTLFKTYDGQEQIIFTAIINALILLPFIMLFTPSGYLADKYPKNVVMRLSAWFALGITLLITLSYYQGWFWFGFSMTFLLALQSALYSPAKYGFIKELVGERRLVQGNAAVQAVTMFSILAATFFFSLLFEWLLSDVTWESKDALLTSIAPLGWILVALTLLEVFYAYRLPEKRSVNTKMRFHWDDYRKGKTQLRNLRLVYRHSCIWLSILGLSTFWAISQVMLATYPEFAKSQLMISNTAGVQGLMALAGIGIMIGSFIAGKLSRNHIETGLIPVGAIGITLALAFFVMLDSIFLQGLNFLFLGVMGGFFIVPLNALIQYHAKDSQLGRVLATNNLIQNIAMLSFLIITVSLAIIGVGSISIIWLLVLVGVAGTLYTIVKMPESLLSFILSRLFAARYKMTVLGFEKLPASGGILLLGNHISWIDWALVQIASPRQLHFVIERYYYERWYLKWFLDLFGVVPINSGGAASSLETINGLLKQGKAVCLFPEGAISRTGQLGEFKRGYERAIKNSGAKIIPFYLHGLWGSRFSRSTGFFRESRQSGFKRDIIVSFGDALPATTSADELKRRIFDLSFRSWQEDSQHIDTLPIRWLKTAKRMSFRMAATDAIGQPLSHHKFMTAVFRFATLIAHKSPEQNIGILVPASVGGAITNMAVLALGKTVVNLN</sequence>
<feature type="transmembrane region" description="Helical" evidence="7">
    <location>
        <begin position="231"/>
        <end position="252"/>
    </location>
</feature>
<dbReference type="Pfam" id="PF07690">
    <property type="entry name" value="MFS_1"/>
    <property type="match status" value="1"/>
</dbReference>
<evidence type="ECO:0000256" key="6">
    <source>
        <dbReference type="ARBA" id="ARBA00023136"/>
    </source>
</evidence>
<dbReference type="Pfam" id="PF01553">
    <property type="entry name" value="Acyltransferase"/>
    <property type="match status" value="1"/>
</dbReference>
<keyword evidence="6 7" id="KW-0472">Membrane</keyword>
<evidence type="ECO:0000256" key="3">
    <source>
        <dbReference type="ARBA" id="ARBA00022475"/>
    </source>
</evidence>
<comment type="caution">
    <text evidence="9">The sequence shown here is derived from an EMBL/GenBank/DDBJ whole genome shotgun (WGS) entry which is preliminary data.</text>
</comment>
<evidence type="ECO:0000256" key="5">
    <source>
        <dbReference type="ARBA" id="ARBA00022989"/>
    </source>
</evidence>
<dbReference type="Proteomes" id="UP000885750">
    <property type="component" value="Unassembled WGS sequence"/>
</dbReference>
<dbReference type="EMBL" id="DRMS01000256">
    <property type="protein sequence ID" value="HFC92516.1"/>
    <property type="molecule type" value="Genomic_DNA"/>
</dbReference>
<name>A0A7V2T383_LEUMU</name>
<gene>
    <name evidence="9" type="ORF">ENJ51_06860</name>
</gene>
<proteinExistence type="predicted"/>
<dbReference type="PANTHER" id="PTHR43266:SF2">
    <property type="entry name" value="MAJOR FACILITATOR SUPERFAMILY (MFS) PROFILE DOMAIN-CONTAINING PROTEIN"/>
    <property type="match status" value="1"/>
</dbReference>
<feature type="transmembrane region" description="Helical" evidence="7">
    <location>
        <begin position="7"/>
        <end position="25"/>
    </location>
</feature>
<feature type="transmembrane region" description="Helical" evidence="7">
    <location>
        <begin position="372"/>
        <end position="389"/>
    </location>
</feature>
<evidence type="ECO:0000256" key="4">
    <source>
        <dbReference type="ARBA" id="ARBA00022692"/>
    </source>
</evidence>
<feature type="non-terminal residue" evidence="9">
    <location>
        <position position="699"/>
    </location>
</feature>
<dbReference type="InterPro" id="IPR036259">
    <property type="entry name" value="MFS_trans_sf"/>
</dbReference>
<evidence type="ECO:0000256" key="1">
    <source>
        <dbReference type="ARBA" id="ARBA00004651"/>
    </source>
</evidence>
<organism evidence="9">
    <name type="scientific">Leucothrix mucor</name>
    <dbReference type="NCBI Taxonomy" id="45248"/>
    <lineage>
        <taxon>Bacteria</taxon>
        <taxon>Pseudomonadati</taxon>
        <taxon>Pseudomonadota</taxon>
        <taxon>Gammaproteobacteria</taxon>
        <taxon>Thiotrichales</taxon>
        <taxon>Thiotrichaceae</taxon>
        <taxon>Leucothrix</taxon>
    </lineage>
</organism>
<dbReference type="GO" id="GO:0016746">
    <property type="term" value="F:acyltransferase activity"/>
    <property type="evidence" value="ECO:0007669"/>
    <property type="project" value="InterPro"/>
</dbReference>
<keyword evidence="4 7" id="KW-0812">Transmembrane</keyword>
<evidence type="ECO:0000256" key="2">
    <source>
        <dbReference type="ARBA" id="ARBA00022448"/>
    </source>
</evidence>
<feature type="transmembrane region" description="Helical" evidence="7">
    <location>
        <begin position="45"/>
        <end position="65"/>
    </location>
</feature>
<dbReference type="SUPFAM" id="SSF69593">
    <property type="entry name" value="Glycerol-3-phosphate (1)-acyltransferase"/>
    <property type="match status" value="1"/>
</dbReference>
<dbReference type="AlphaFoldDB" id="A0A7V2T383"/>
<comment type="subcellular location">
    <subcellularLocation>
        <location evidence="1">Cell membrane</location>
        <topology evidence="1">Multi-pass membrane protein</topology>
    </subcellularLocation>
</comment>
<reference evidence="9" key="1">
    <citation type="journal article" date="2020" name="mSystems">
        <title>Genome- and Community-Level Interaction Insights into Carbon Utilization and Element Cycling Functions of Hydrothermarchaeota in Hydrothermal Sediment.</title>
        <authorList>
            <person name="Zhou Z."/>
            <person name="Liu Y."/>
            <person name="Xu W."/>
            <person name="Pan J."/>
            <person name="Luo Z.H."/>
            <person name="Li M."/>
        </authorList>
    </citation>
    <scope>NUCLEOTIDE SEQUENCE [LARGE SCALE GENOMIC DNA]</scope>
    <source>
        <strain evidence="9">HyVt-493</strain>
    </source>
</reference>
<dbReference type="CDD" id="cd07989">
    <property type="entry name" value="LPLAT_AGPAT-like"/>
    <property type="match status" value="1"/>
</dbReference>
<feature type="transmembrane region" description="Helical" evidence="7">
    <location>
        <begin position="181"/>
        <end position="200"/>
    </location>
</feature>
<dbReference type="SMART" id="SM00563">
    <property type="entry name" value="PlsC"/>
    <property type="match status" value="1"/>
</dbReference>
<feature type="transmembrane region" description="Helical" evidence="7">
    <location>
        <begin position="272"/>
        <end position="293"/>
    </location>
</feature>
<keyword evidence="2" id="KW-0813">Transport</keyword>
<evidence type="ECO:0000313" key="9">
    <source>
        <dbReference type="EMBL" id="HFC92516.1"/>
    </source>
</evidence>
<feature type="transmembrane region" description="Helical" evidence="7">
    <location>
        <begin position="333"/>
        <end position="351"/>
    </location>
</feature>
<keyword evidence="3" id="KW-1003">Cell membrane</keyword>
<dbReference type="GO" id="GO:0005886">
    <property type="term" value="C:plasma membrane"/>
    <property type="evidence" value="ECO:0007669"/>
    <property type="project" value="UniProtKB-SubCell"/>
</dbReference>
<dbReference type="Gene3D" id="1.20.1250.20">
    <property type="entry name" value="MFS general substrate transporter like domains"/>
    <property type="match status" value="1"/>
</dbReference>